<protein>
    <submittedName>
        <fullName evidence="1">Uncharacterized protein</fullName>
    </submittedName>
</protein>
<comment type="caution">
    <text evidence="1">The sequence shown here is derived from an EMBL/GenBank/DDBJ whole genome shotgun (WGS) entry which is preliminary data.</text>
</comment>
<evidence type="ECO:0000313" key="1">
    <source>
        <dbReference type="EMBL" id="KAK7075600.1"/>
    </source>
</evidence>
<dbReference type="AlphaFoldDB" id="A0AAN8X099"/>
<proteinExistence type="predicted"/>
<keyword evidence="2" id="KW-1185">Reference proteome</keyword>
<dbReference type="Proteomes" id="UP001381693">
    <property type="component" value="Unassembled WGS sequence"/>
</dbReference>
<dbReference type="EMBL" id="JAXCGZ010010362">
    <property type="protein sequence ID" value="KAK7075600.1"/>
    <property type="molecule type" value="Genomic_DNA"/>
</dbReference>
<accession>A0AAN8X099</accession>
<gene>
    <name evidence="1" type="ORF">SK128_014691</name>
</gene>
<name>A0AAN8X099_HALRR</name>
<feature type="non-terminal residue" evidence="1">
    <location>
        <position position="1"/>
    </location>
</feature>
<reference evidence="1 2" key="1">
    <citation type="submission" date="2023-11" db="EMBL/GenBank/DDBJ databases">
        <title>Halocaridina rubra genome assembly.</title>
        <authorList>
            <person name="Smith C."/>
        </authorList>
    </citation>
    <scope>NUCLEOTIDE SEQUENCE [LARGE SCALE GENOMIC DNA]</scope>
    <source>
        <strain evidence="1">EP-1</strain>
        <tissue evidence="1">Whole</tissue>
    </source>
</reference>
<sequence>KARDYPLLYQCNHETKHYETISKRYGNNTVSGSAVRWGRGTGSVYIQVAAKHEGLRSVSKRILSTVLVRIARPGNNTV</sequence>
<evidence type="ECO:0000313" key="2">
    <source>
        <dbReference type="Proteomes" id="UP001381693"/>
    </source>
</evidence>
<organism evidence="1 2">
    <name type="scientific">Halocaridina rubra</name>
    <name type="common">Hawaiian red shrimp</name>
    <dbReference type="NCBI Taxonomy" id="373956"/>
    <lineage>
        <taxon>Eukaryota</taxon>
        <taxon>Metazoa</taxon>
        <taxon>Ecdysozoa</taxon>
        <taxon>Arthropoda</taxon>
        <taxon>Crustacea</taxon>
        <taxon>Multicrustacea</taxon>
        <taxon>Malacostraca</taxon>
        <taxon>Eumalacostraca</taxon>
        <taxon>Eucarida</taxon>
        <taxon>Decapoda</taxon>
        <taxon>Pleocyemata</taxon>
        <taxon>Caridea</taxon>
        <taxon>Atyoidea</taxon>
        <taxon>Atyidae</taxon>
        <taxon>Halocaridina</taxon>
    </lineage>
</organism>